<protein>
    <submittedName>
        <fullName evidence="2">Chemotaxis protein MotC</fullName>
    </submittedName>
</protein>
<dbReference type="AlphaFoldDB" id="A0A0P7Y328"/>
<dbReference type="STRING" id="1653334.GA0071312_2019"/>
<feature type="region of interest" description="Disordered" evidence="1">
    <location>
        <begin position="388"/>
        <end position="408"/>
    </location>
</feature>
<dbReference type="RefSeq" id="WP_074444859.1">
    <property type="nucleotide sequence ID" value="NZ_FMBM01000002.1"/>
</dbReference>
<proteinExistence type="predicted"/>
<reference evidence="2 4" key="1">
    <citation type="submission" date="2015-09" db="EMBL/GenBank/DDBJ databases">
        <title>Identification and resolution of microdiversity through metagenomic sequencing of parallel consortia.</title>
        <authorList>
            <person name="Nelson W.C."/>
            <person name="Romine M.F."/>
            <person name="Lindemann S.R."/>
        </authorList>
    </citation>
    <scope>NUCLEOTIDE SEQUENCE [LARGE SCALE GENOMIC DNA]</scope>
    <source>
        <strain evidence="2">HL-109</strain>
    </source>
</reference>
<dbReference type="EMBL" id="LJSX01000012">
    <property type="protein sequence ID" value="KPQ10863.1"/>
    <property type="molecule type" value="Genomic_DNA"/>
</dbReference>
<evidence type="ECO:0000313" key="5">
    <source>
        <dbReference type="Proteomes" id="UP000182800"/>
    </source>
</evidence>
<dbReference type="Proteomes" id="UP000050497">
    <property type="component" value="Unassembled WGS sequence"/>
</dbReference>
<dbReference type="EMBL" id="FMBM01000002">
    <property type="protein sequence ID" value="SCC81089.1"/>
    <property type="molecule type" value="Genomic_DNA"/>
</dbReference>
<comment type="caution">
    <text evidence="2">The sequence shown here is derived from an EMBL/GenBank/DDBJ whole genome shotgun (WGS) entry which is preliminary data.</text>
</comment>
<gene>
    <name evidence="2" type="primary">motC</name>
    <name evidence="3" type="ORF">GA0071312_2019</name>
    <name evidence="2" type="ORF">HLUCCO17_09240</name>
</gene>
<feature type="region of interest" description="Disordered" evidence="1">
    <location>
        <begin position="413"/>
        <end position="432"/>
    </location>
</feature>
<sequence>MTARIAPCLRDLLRLILLAGVGLATLLFAPAPAVGESEARIAAREATREAQIAQERREEARQPYAMLRTLQSLQERIAHGDIRAHEGQRALITRVAETFLRADPAEFADKRNANAAVSFVLGGGPPIVLERMLALDPAPAIDPDLLAGALAYVHGREEDARERLAGFDPQALPGYLGAQIAIARSALIVREDPQEAVRLLSLARLLAPGTLAEEAALRREIFVEGQRGELEQLEFLAVQYLRRYRNSVYAGNFRQRFISLLATLDFAQSVEDFLRLEAVLAQMDGEGKRDLYLFFARHALLSGALDLARLAAERAIGFSAGDSDEEERARFYFAAAQIVTPSYEPAVEILLALDPDRLPEADLPVLEAAMATAAAIGEPLRAAVGVEDEAELDEADRADAPDATDSEAQAEAEAELEGDIPSAGEDADAEADADDVEVDIADADAPGETPPQTALEAALYPKTAIMQRAMAALDEIDLLLEGQTR</sequence>
<accession>A0A0P7Y328</accession>
<dbReference type="Proteomes" id="UP000182800">
    <property type="component" value="Unassembled WGS sequence"/>
</dbReference>
<dbReference type="OrthoDB" id="9812933at2"/>
<organism evidence="2 4">
    <name type="scientific">Saliniramus fredricksonii</name>
    <dbReference type="NCBI Taxonomy" id="1653334"/>
    <lineage>
        <taxon>Bacteria</taxon>
        <taxon>Pseudomonadati</taxon>
        <taxon>Pseudomonadota</taxon>
        <taxon>Alphaproteobacteria</taxon>
        <taxon>Hyphomicrobiales</taxon>
        <taxon>Salinarimonadaceae</taxon>
        <taxon>Saliniramus</taxon>
    </lineage>
</organism>
<evidence type="ECO:0000313" key="2">
    <source>
        <dbReference type="EMBL" id="KPQ10863.1"/>
    </source>
</evidence>
<evidence type="ECO:0000313" key="4">
    <source>
        <dbReference type="Proteomes" id="UP000050497"/>
    </source>
</evidence>
<evidence type="ECO:0000256" key="1">
    <source>
        <dbReference type="SAM" id="MobiDB-lite"/>
    </source>
</evidence>
<evidence type="ECO:0000313" key="3">
    <source>
        <dbReference type="EMBL" id="SCC81089.1"/>
    </source>
</evidence>
<name>A0A0P7Y328_9HYPH</name>
<keyword evidence="5" id="KW-1185">Reference proteome</keyword>
<reference evidence="3 5" key="2">
    <citation type="submission" date="2016-08" db="EMBL/GenBank/DDBJ databases">
        <authorList>
            <person name="Varghese N."/>
            <person name="Submissions Spin"/>
        </authorList>
    </citation>
    <scope>NUCLEOTIDE SEQUENCE [LARGE SCALE GENOMIC DNA]</scope>
    <source>
        <strain evidence="3 5">HL-109</strain>
    </source>
</reference>